<feature type="compositionally biased region" description="Polar residues" evidence="2">
    <location>
        <begin position="103"/>
        <end position="115"/>
    </location>
</feature>
<dbReference type="Proteomes" id="UP000053257">
    <property type="component" value="Unassembled WGS sequence"/>
</dbReference>
<protein>
    <submittedName>
        <fullName evidence="3">Uncharacterized protein</fullName>
    </submittedName>
</protein>
<feature type="region of interest" description="Disordered" evidence="2">
    <location>
        <begin position="35"/>
        <end position="341"/>
    </location>
</feature>
<feature type="compositionally biased region" description="Basic and acidic residues" evidence="2">
    <location>
        <begin position="36"/>
        <end position="56"/>
    </location>
</feature>
<evidence type="ECO:0000313" key="3">
    <source>
        <dbReference type="EMBL" id="KIP06941.1"/>
    </source>
</evidence>
<feature type="compositionally biased region" description="Low complexity" evidence="2">
    <location>
        <begin position="265"/>
        <end position="284"/>
    </location>
</feature>
<gene>
    <name evidence="3" type="ORF">PHLGIDRAFT_441979</name>
</gene>
<accession>A0A0C3RY45</accession>
<evidence type="ECO:0000256" key="2">
    <source>
        <dbReference type="SAM" id="MobiDB-lite"/>
    </source>
</evidence>
<feature type="compositionally biased region" description="Polar residues" evidence="2">
    <location>
        <begin position="326"/>
        <end position="341"/>
    </location>
</feature>
<dbReference type="STRING" id="745531.A0A0C3RY45"/>
<evidence type="ECO:0000256" key="1">
    <source>
        <dbReference type="SAM" id="Coils"/>
    </source>
</evidence>
<reference evidence="3 4" key="1">
    <citation type="journal article" date="2014" name="PLoS Genet.">
        <title>Analysis of the Phlebiopsis gigantea genome, transcriptome and secretome provides insight into its pioneer colonization strategies of wood.</title>
        <authorList>
            <person name="Hori C."/>
            <person name="Ishida T."/>
            <person name="Igarashi K."/>
            <person name="Samejima M."/>
            <person name="Suzuki H."/>
            <person name="Master E."/>
            <person name="Ferreira P."/>
            <person name="Ruiz-Duenas F.J."/>
            <person name="Held B."/>
            <person name="Canessa P."/>
            <person name="Larrondo L.F."/>
            <person name="Schmoll M."/>
            <person name="Druzhinina I.S."/>
            <person name="Kubicek C.P."/>
            <person name="Gaskell J.A."/>
            <person name="Kersten P."/>
            <person name="St John F."/>
            <person name="Glasner J."/>
            <person name="Sabat G."/>
            <person name="Splinter BonDurant S."/>
            <person name="Syed K."/>
            <person name="Yadav J."/>
            <person name="Mgbeahuruike A.C."/>
            <person name="Kovalchuk A."/>
            <person name="Asiegbu F.O."/>
            <person name="Lackner G."/>
            <person name="Hoffmeister D."/>
            <person name="Rencoret J."/>
            <person name="Gutierrez A."/>
            <person name="Sun H."/>
            <person name="Lindquist E."/>
            <person name="Barry K."/>
            <person name="Riley R."/>
            <person name="Grigoriev I.V."/>
            <person name="Henrissat B."/>
            <person name="Kues U."/>
            <person name="Berka R.M."/>
            <person name="Martinez A.T."/>
            <person name="Covert S.F."/>
            <person name="Blanchette R.A."/>
            <person name="Cullen D."/>
        </authorList>
    </citation>
    <scope>NUCLEOTIDE SEQUENCE [LARGE SCALE GENOMIC DNA]</scope>
    <source>
        <strain evidence="3 4">11061_1 CR5-6</strain>
    </source>
</reference>
<name>A0A0C3RY45_PHLG1</name>
<feature type="compositionally biased region" description="Low complexity" evidence="2">
    <location>
        <begin position="238"/>
        <end position="247"/>
    </location>
</feature>
<sequence>MSTATVGAPPQRTRPNTRASIKALNFSSMSKALADVMHKESSGEKEKAKKTRDSAVSKRSSLVPPTSVDKPATGKQDKIAHPDASVVTKRSRRLSTLPKAGGATSSEEQSSSPHTASPKRGATATRASTLRPRPSLNTSALPKYRPKSSLIESTTRDPSPPARIGTRRRLSTSSTTKEEKGRGLVLDIPNSTDKSGRAISPLPHRNALQVNLTAAINVTPNTPEKDKKISKATPLRQPSPTRVPSPTRSKHTKAAQPPASPVARPPSSASSSSTPGSAPSTPRRTIGRSGGSVQTSGGTAPSPLRRSVAPPPDSPSPRTSTRKKSQNATPASRSQSHSGLQTPIILSADSSMDSMDASDVEFMLRNVASPSAPTPALPRFRTVDLSVEPNPHTPPRPSLFTLPGRSNLSYLSPAPPSVDGSPFLRPQRRGATNDRGSILSWEALAQHNTSMGTPDVEHMLRDVDAPFHNLMASPTPSQLTLTDMPESPTLSAMPSPSGFGSISQVLLPDVTPSPAPHLISLRYDDAANASPVESATANFLRLQLASVENTAQDQLSEIETLRAQLNAATEARLRDTEDLARQISVLEEQIHGNLVNKADDRLSQYAASLEEQLALAQTVRDEAVATALEQATLDAATSYTAAMRRQQAALDVAAAACDARAAWISVECTAESELEMVRSSREMLSVLLAGLDCSLQRCL</sequence>
<dbReference type="OrthoDB" id="3203770at2759"/>
<organism evidence="3 4">
    <name type="scientific">Phlebiopsis gigantea (strain 11061_1 CR5-6)</name>
    <name type="common">White-rot fungus</name>
    <name type="synonym">Peniophora gigantea</name>
    <dbReference type="NCBI Taxonomy" id="745531"/>
    <lineage>
        <taxon>Eukaryota</taxon>
        <taxon>Fungi</taxon>
        <taxon>Dikarya</taxon>
        <taxon>Basidiomycota</taxon>
        <taxon>Agaricomycotina</taxon>
        <taxon>Agaricomycetes</taxon>
        <taxon>Polyporales</taxon>
        <taxon>Phanerochaetaceae</taxon>
        <taxon>Phlebiopsis</taxon>
    </lineage>
</organism>
<feature type="compositionally biased region" description="Polar residues" evidence="2">
    <location>
        <begin position="208"/>
        <end position="222"/>
    </location>
</feature>
<proteinExistence type="predicted"/>
<dbReference type="AlphaFoldDB" id="A0A0C3RY45"/>
<dbReference type="HOGENOM" id="CLU_402270_0_0_1"/>
<keyword evidence="1" id="KW-0175">Coiled coil</keyword>
<feature type="region of interest" description="Disordered" evidence="2">
    <location>
        <begin position="413"/>
        <end position="432"/>
    </location>
</feature>
<keyword evidence="4" id="KW-1185">Reference proteome</keyword>
<dbReference type="EMBL" id="KN840507">
    <property type="protein sequence ID" value="KIP06941.1"/>
    <property type="molecule type" value="Genomic_DNA"/>
</dbReference>
<feature type="coiled-coil region" evidence="1">
    <location>
        <begin position="544"/>
        <end position="571"/>
    </location>
</feature>
<evidence type="ECO:0000313" key="4">
    <source>
        <dbReference type="Proteomes" id="UP000053257"/>
    </source>
</evidence>
<feature type="region of interest" description="Disordered" evidence="2">
    <location>
        <begin position="1"/>
        <end position="20"/>
    </location>
</feature>